<dbReference type="Proteomes" id="UP000178776">
    <property type="component" value="Chromosome"/>
</dbReference>
<evidence type="ECO:0000313" key="2">
    <source>
        <dbReference type="Proteomes" id="UP000178776"/>
    </source>
</evidence>
<dbReference type="GeneID" id="68843024"/>
<accession>A0A1D9LK84</accession>
<gene>
    <name evidence="1" type="ORF">BKX93_17625</name>
</gene>
<proteinExistence type="predicted"/>
<dbReference type="KEGG" id="cvc:BKX93_17625"/>
<reference evidence="1 2" key="1">
    <citation type="submission" date="2016-10" db="EMBL/GenBank/DDBJ databases">
        <title>Chromobacterium muskegensis sp. nov., an insecticidal bacterium isolated from Sphagnum bogs.</title>
        <authorList>
            <person name="Sparks M.E."/>
            <person name="Blackburn M.B."/>
            <person name="Gundersen-Rindal D.E."/>
            <person name="Mitchell A."/>
            <person name="Farrar R."/>
            <person name="Kuhar D."/>
        </authorList>
    </citation>
    <scope>NUCLEOTIDE SEQUENCE [LARGE SCALE GENOMIC DNA]</scope>
    <source>
        <strain evidence="1 2">21-1</strain>
    </source>
</reference>
<sequence>MTYAMLAPDQFTDEHKSFLAGFRQSIEMLSKSSDMMLGAKDIHSRHLISTDAYARIVALKQGGDVSGRLDCEMPCEGTAEFADSYVSEDLSLMRGGKIERKIATLNIHEYADGLKARVFNKHMLVHHPSQSILGTIYSGQDVEIGNFLNIIPNYVLEFGAGCSLEQGSPYSSLEGVTLTEYEQEVCFLLLLNWEFKQIAAFMDKYRPRNAPRTTDSVIKCKNYLCEKFGIEQARLQTLKAFLVHHGLHRKIPRSLFNRLIGSKLL</sequence>
<name>A0A1D9LK84_9NEIS</name>
<evidence type="ECO:0000313" key="1">
    <source>
        <dbReference type="EMBL" id="AOZ51637.1"/>
    </source>
</evidence>
<dbReference type="EMBL" id="CP017707">
    <property type="protein sequence ID" value="AOZ51637.1"/>
    <property type="molecule type" value="Genomic_DNA"/>
</dbReference>
<dbReference type="STRING" id="1108595.BKX93_17625"/>
<dbReference type="RefSeq" id="WP_046159012.1">
    <property type="nucleotide sequence ID" value="NZ_CP017707.1"/>
</dbReference>
<dbReference type="AlphaFoldDB" id="A0A1D9LK84"/>
<organism evidence="1 2">
    <name type="scientific">Chromobacterium vaccinii</name>
    <dbReference type="NCBI Taxonomy" id="1108595"/>
    <lineage>
        <taxon>Bacteria</taxon>
        <taxon>Pseudomonadati</taxon>
        <taxon>Pseudomonadota</taxon>
        <taxon>Betaproteobacteria</taxon>
        <taxon>Neisseriales</taxon>
        <taxon>Chromobacteriaceae</taxon>
        <taxon>Chromobacterium</taxon>
    </lineage>
</organism>
<protein>
    <submittedName>
        <fullName evidence="1">Uncharacterized protein</fullName>
    </submittedName>
</protein>